<dbReference type="PANTHER" id="PTHR10806:SF6">
    <property type="entry name" value="SIGNAL PEPTIDASE COMPLEX CATALYTIC SUBUNIT SEC11"/>
    <property type="match status" value="1"/>
</dbReference>
<evidence type="ECO:0000256" key="4">
    <source>
        <dbReference type="ARBA" id="ARBA00023136"/>
    </source>
</evidence>
<dbReference type="PANTHER" id="PTHR10806">
    <property type="entry name" value="SIGNAL PEPTIDASE COMPLEX CATALYTIC SUBUNIT SEC11"/>
    <property type="match status" value="1"/>
</dbReference>
<dbReference type="OrthoDB" id="4822at2157"/>
<keyword evidence="4 5" id="KW-0472">Membrane</keyword>
<dbReference type="InterPro" id="IPR001733">
    <property type="entry name" value="Peptidase_S26B"/>
</dbReference>
<feature type="transmembrane region" description="Helical" evidence="5">
    <location>
        <begin position="12"/>
        <end position="34"/>
    </location>
</feature>
<sequence length="197" mass="21551">MSRDGRPSLVRELLRPFVVVVVLGVVLVGVTGVWPPMVAVESGSMGPHIEKGDLVVVTEPSRWTATATSDSGVVTARRADGYRRFGGPGDVIVFDTPEWEGSPIIHRAQFHVEAGENWYGRADRSYLPADVDDCTELLHCPAPHAGYITKGDANPHYDQAHDRVAPVRTQWIRSKGGIRVPELGWVRLFLSGKATFA</sequence>
<dbReference type="SUPFAM" id="SSF51306">
    <property type="entry name" value="LexA/Signal peptidase"/>
    <property type="match status" value="1"/>
</dbReference>
<reference evidence="7" key="1">
    <citation type="submission" date="2016-10" db="EMBL/GenBank/DDBJ databases">
        <authorList>
            <person name="Varghese N."/>
            <person name="Submissions S."/>
        </authorList>
    </citation>
    <scope>NUCLEOTIDE SEQUENCE [LARGE SCALE GENOMIC DNA]</scope>
    <source>
        <strain evidence="7">CGMCC 1.10121</strain>
    </source>
</reference>
<gene>
    <name evidence="6" type="ORF">SAMN04487948_101413</name>
</gene>
<keyword evidence="3 5" id="KW-1133">Transmembrane helix</keyword>
<dbReference type="GO" id="GO:0006465">
    <property type="term" value="P:signal peptide processing"/>
    <property type="evidence" value="ECO:0007669"/>
    <property type="project" value="InterPro"/>
</dbReference>
<organism evidence="6 7">
    <name type="scientific">Halogranum amylolyticum</name>
    <dbReference type="NCBI Taxonomy" id="660520"/>
    <lineage>
        <taxon>Archaea</taxon>
        <taxon>Methanobacteriati</taxon>
        <taxon>Methanobacteriota</taxon>
        <taxon>Stenosarchaea group</taxon>
        <taxon>Halobacteria</taxon>
        <taxon>Halobacteriales</taxon>
        <taxon>Haloferacaceae</taxon>
    </lineage>
</organism>
<dbReference type="InterPro" id="IPR019533">
    <property type="entry name" value="Peptidase_S26"/>
</dbReference>
<protein>
    <submittedName>
        <fullName evidence="6">Signal peptidase, endoplasmic reticulum-type</fullName>
    </submittedName>
</protein>
<evidence type="ECO:0000313" key="7">
    <source>
        <dbReference type="Proteomes" id="UP000199126"/>
    </source>
</evidence>
<name>A0A1H8NA39_9EURY</name>
<dbReference type="AlphaFoldDB" id="A0A1H8NA39"/>
<evidence type="ECO:0000256" key="5">
    <source>
        <dbReference type="SAM" id="Phobius"/>
    </source>
</evidence>
<dbReference type="Proteomes" id="UP000199126">
    <property type="component" value="Unassembled WGS sequence"/>
</dbReference>
<evidence type="ECO:0000313" key="6">
    <source>
        <dbReference type="EMBL" id="SEO26465.1"/>
    </source>
</evidence>
<dbReference type="GO" id="GO:0004252">
    <property type="term" value="F:serine-type endopeptidase activity"/>
    <property type="evidence" value="ECO:0007669"/>
    <property type="project" value="InterPro"/>
</dbReference>
<dbReference type="GO" id="GO:0016020">
    <property type="term" value="C:membrane"/>
    <property type="evidence" value="ECO:0007669"/>
    <property type="project" value="UniProtKB-SubCell"/>
</dbReference>
<comment type="subcellular location">
    <subcellularLocation>
        <location evidence="1">Membrane</location>
    </subcellularLocation>
</comment>
<evidence type="ECO:0000256" key="1">
    <source>
        <dbReference type="ARBA" id="ARBA00004370"/>
    </source>
</evidence>
<keyword evidence="2 5" id="KW-0812">Transmembrane</keyword>
<dbReference type="InterPro" id="IPR036286">
    <property type="entry name" value="LexA/Signal_pep-like_sf"/>
</dbReference>
<dbReference type="CDD" id="cd06530">
    <property type="entry name" value="S26_SPase_I"/>
    <property type="match status" value="1"/>
</dbReference>
<keyword evidence="7" id="KW-1185">Reference proteome</keyword>
<evidence type="ECO:0000256" key="3">
    <source>
        <dbReference type="ARBA" id="ARBA00022989"/>
    </source>
</evidence>
<proteinExistence type="predicted"/>
<dbReference type="EMBL" id="FODV01000001">
    <property type="protein sequence ID" value="SEO26465.1"/>
    <property type="molecule type" value="Genomic_DNA"/>
</dbReference>
<evidence type="ECO:0000256" key="2">
    <source>
        <dbReference type="ARBA" id="ARBA00022692"/>
    </source>
</evidence>
<accession>A0A1H8NA39</accession>
<dbReference type="RefSeq" id="WP_089820780.1">
    <property type="nucleotide sequence ID" value="NZ_FODV01000001.1"/>
</dbReference>